<organism evidence="2 3">
    <name type="scientific">Maricaulis salignorans</name>
    <dbReference type="NCBI Taxonomy" id="144026"/>
    <lineage>
        <taxon>Bacteria</taxon>
        <taxon>Pseudomonadati</taxon>
        <taxon>Pseudomonadota</taxon>
        <taxon>Alphaproteobacteria</taxon>
        <taxon>Maricaulales</taxon>
        <taxon>Maricaulaceae</taxon>
        <taxon>Maricaulis</taxon>
    </lineage>
</organism>
<evidence type="ECO:0000313" key="2">
    <source>
        <dbReference type="EMBL" id="SDM86077.1"/>
    </source>
</evidence>
<feature type="transmembrane region" description="Helical" evidence="1">
    <location>
        <begin position="37"/>
        <end position="65"/>
    </location>
</feature>
<protein>
    <submittedName>
        <fullName evidence="2">Uncharacterized protein</fullName>
    </submittedName>
</protein>
<reference evidence="2 3" key="1">
    <citation type="submission" date="2016-10" db="EMBL/GenBank/DDBJ databases">
        <authorList>
            <person name="de Groot N.N."/>
        </authorList>
    </citation>
    <scope>NUCLEOTIDE SEQUENCE [LARGE SCALE GENOMIC DNA]</scope>
    <source>
        <strain evidence="2 3">DSM 16077</strain>
    </source>
</reference>
<dbReference type="RefSeq" id="WP_143024174.1">
    <property type="nucleotide sequence ID" value="NZ_FNHG01000026.1"/>
</dbReference>
<evidence type="ECO:0000313" key="3">
    <source>
        <dbReference type="Proteomes" id="UP000199759"/>
    </source>
</evidence>
<dbReference type="Proteomes" id="UP000199759">
    <property type="component" value="Unassembled WGS sequence"/>
</dbReference>
<evidence type="ECO:0000256" key="1">
    <source>
        <dbReference type="SAM" id="Phobius"/>
    </source>
</evidence>
<gene>
    <name evidence="2" type="ORF">SAMN04488568_12622</name>
</gene>
<name>A0A1G9WNW0_9PROT</name>
<dbReference type="AlphaFoldDB" id="A0A1G9WNW0"/>
<accession>A0A1G9WNW0</accession>
<keyword evidence="1" id="KW-0812">Transmembrane</keyword>
<dbReference type="STRING" id="144026.SAMN04488568_12622"/>
<keyword evidence="1" id="KW-1133">Transmembrane helix</keyword>
<proteinExistence type="predicted"/>
<keyword evidence="3" id="KW-1185">Reference proteome</keyword>
<keyword evidence="1" id="KW-0472">Membrane</keyword>
<sequence length="87" mass="9257">MGPVLRKFTIGIALVCFIGAWAGVVIAKLTTDSLAIFTLAVTAAALATEALIWVAAILGGWSIFANRRAIWDRMRGRKSDPAKVEGV</sequence>
<dbReference type="EMBL" id="FNHG01000026">
    <property type="protein sequence ID" value="SDM86077.1"/>
    <property type="molecule type" value="Genomic_DNA"/>
</dbReference>